<dbReference type="Proteomes" id="UP000500970">
    <property type="component" value="Chromosome"/>
</dbReference>
<dbReference type="PRINTS" id="PR00313">
    <property type="entry name" value="CABNDNGRPT"/>
</dbReference>
<dbReference type="PROSITE" id="PS00330">
    <property type="entry name" value="HEMOLYSIN_CALCIUM"/>
    <property type="match status" value="2"/>
</dbReference>
<protein>
    <recommendedName>
        <fullName evidence="5">Calcium-binding protein</fullName>
    </recommendedName>
</protein>
<dbReference type="Gene3D" id="2.150.10.10">
    <property type="entry name" value="Serralysin-like metalloprotease, C-terminal"/>
    <property type="match status" value="2"/>
</dbReference>
<dbReference type="SUPFAM" id="SSF51120">
    <property type="entry name" value="beta-Roll"/>
    <property type="match status" value="1"/>
</dbReference>
<reference evidence="3 4" key="1">
    <citation type="submission" date="2020-05" db="EMBL/GenBank/DDBJ databases">
        <title>FDA dAtabase for Regulatory Grade micrObial Sequences (FDA-ARGOS): Supporting development and validation of Infectious Disease Dx tests.</title>
        <authorList>
            <person name="Sproer C."/>
            <person name="Gronow S."/>
            <person name="Severitt S."/>
            <person name="Schroder I."/>
            <person name="Tallon L."/>
            <person name="Sadzewicz L."/>
            <person name="Zhao X."/>
            <person name="Vavikolanu K."/>
            <person name="Mehta A."/>
            <person name="Aluvathingal J."/>
            <person name="Nadendla S."/>
            <person name="Myers T."/>
            <person name="Yan Y."/>
            <person name="Sichtig H."/>
        </authorList>
    </citation>
    <scope>NUCLEOTIDE SEQUENCE [LARGE SCALE GENOMIC DNA]</scope>
    <source>
        <strain evidence="3 4">FDAARGOS_790</strain>
    </source>
</reference>
<keyword evidence="2" id="KW-0964">Secreted</keyword>
<dbReference type="RefSeq" id="WP_173149206.1">
    <property type="nucleotide sequence ID" value="NZ_CP053985.1"/>
</dbReference>
<dbReference type="InterPro" id="IPR011049">
    <property type="entry name" value="Serralysin-like_metalloprot_C"/>
</dbReference>
<keyword evidence="4" id="KW-1185">Reference proteome</keyword>
<dbReference type="GO" id="GO:0005509">
    <property type="term" value="F:calcium ion binding"/>
    <property type="evidence" value="ECO:0007669"/>
    <property type="project" value="InterPro"/>
</dbReference>
<sequence length="224" mass="23816">MESINSNRGVDEYWAPRISGDDGDDRDNTLYGNYDYNIIDGKGGNDTIYGFGGTDVLIGGYGDDRLYGGDGDDLLVGDNTVNGIGGNDFLYGGEGNDRLYGGYGNDVYWYTANTGIDVVNDGRTAAEVPGYGGGDDVLVFNGANLSDLQAFRLVGSNNLLIYSPAGMVDGVVQHGVVIQDFYLNSKSSNIEYIQDGKGNYATLSAMLASDDFLHSDPTILDVAA</sequence>
<dbReference type="AlphaFoldDB" id="A0A7D4E5W2"/>
<evidence type="ECO:0000313" key="4">
    <source>
        <dbReference type="Proteomes" id="UP000500970"/>
    </source>
</evidence>
<dbReference type="PANTHER" id="PTHR38340">
    <property type="entry name" value="S-LAYER PROTEIN"/>
    <property type="match status" value="1"/>
</dbReference>
<evidence type="ECO:0000313" key="3">
    <source>
        <dbReference type="EMBL" id="QKH39174.1"/>
    </source>
</evidence>
<evidence type="ECO:0008006" key="5">
    <source>
        <dbReference type="Google" id="ProtNLM"/>
    </source>
</evidence>
<gene>
    <name evidence="3" type="ORF">FOC84_31280</name>
</gene>
<accession>A0A7D4E5W2</accession>
<evidence type="ECO:0000256" key="2">
    <source>
        <dbReference type="ARBA" id="ARBA00022525"/>
    </source>
</evidence>
<dbReference type="EMBL" id="CP053985">
    <property type="protein sequence ID" value="QKH39174.1"/>
    <property type="molecule type" value="Genomic_DNA"/>
</dbReference>
<comment type="subcellular location">
    <subcellularLocation>
        <location evidence="1">Secreted</location>
    </subcellularLocation>
</comment>
<dbReference type="GO" id="GO:0005576">
    <property type="term" value="C:extracellular region"/>
    <property type="evidence" value="ECO:0007669"/>
    <property type="project" value="UniProtKB-SubCell"/>
</dbReference>
<dbReference type="PANTHER" id="PTHR38340:SF1">
    <property type="entry name" value="S-LAYER PROTEIN"/>
    <property type="match status" value="1"/>
</dbReference>
<evidence type="ECO:0000256" key="1">
    <source>
        <dbReference type="ARBA" id="ARBA00004613"/>
    </source>
</evidence>
<name>A0A7D4E5W2_9BURK</name>
<dbReference type="InterPro" id="IPR001343">
    <property type="entry name" value="Hemolysn_Ca-bd"/>
</dbReference>
<dbReference type="KEGG" id="apes:FOC84_31280"/>
<organism evidence="3 4">
    <name type="scientific">Achromobacter pestifer</name>
    <dbReference type="NCBI Taxonomy" id="1353889"/>
    <lineage>
        <taxon>Bacteria</taxon>
        <taxon>Pseudomonadati</taxon>
        <taxon>Pseudomonadota</taxon>
        <taxon>Betaproteobacteria</taxon>
        <taxon>Burkholderiales</taxon>
        <taxon>Alcaligenaceae</taxon>
        <taxon>Achromobacter</taxon>
    </lineage>
</organism>
<proteinExistence type="predicted"/>
<dbReference type="InterPro" id="IPR050557">
    <property type="entry name" value="RTX_toxin/Mannuronan_C5-epim"/>
</dbReference>
<dbReference type="InterPro" id="IPR018511">
    <property type="entry name" value="Hemolysin-typ_Ca-bd_CS"/>
</dbReference>
<dbReference type="Pfam" id="PF00353">
    <property type="entry name" value="HemolysinCabind"/>
    <property type="match status" value="2"/>
</dbReference>